<dbReference type="Proteomes" id="UP001221757">
    <property type="component" value="Unassembled WGS sequence"/>
</dbReference>
<sequence length="111" mass="11709">MHVRHRPGKSTKLSCEQELGCAARLPVVPSPSGKSPDPPCAYARQLPKVVLRALAPAGPFTTPSDSPGAGRRLPTQGSGRSGIHEHSKPPPTTLACSAPWTFAPYSVTQNF</sequence>
<keyword evidence="3" id="KW-1185">Reference proteome</keyword>
<dbReference type="AlphaFoldDB" id="A0AAD7BLB8"/>
<evidence type="ECO:0000256" key="1">
    <source>
        <dbReference type="SAM" id="MobiDB-lite"/>
    </source>
</evidence>
<feature type="region of interest" description="Disordered" evidence="1">
    <location>
        <begin position="54"/>
        <end position="98"/>
    </location>
</feature>
<comment type="caution">
    <text evidence="2">The sequence shown here is derived from an EMBL/GenBank/DDBJ whole genome shotgun (WGS) entry which is preliminary data.</text>
</comment>
<reference evidence="2" key="1">
    <citation type="submission" date="2023-03" db="EMBL/GenBank/DDBJ databases">
        <title>Massive genome expansion in bonnet fungi (Mycena s.s.) driven by repeated elements and novel gene families across ecological guilds.</title>
        <authorList>
            <consortium name="Lawrence Berkeley National Laboratory"/>
            <person name="Harder C.B."/>
            <person name="Miyauchi S."/>
            <person name="Viragh M."/>
            <person name="Kuo A."/>
            <person name="Thoen E."/>
            <person name="Andreopoulos B."/>
            <person name="Lu D."/>
            <person name="Skrede I."/>
            <person name="Drula E."/>
            <person name="Henrissat B."/>
            <person name="Morin E."/>
            <person name="Kohler A."/>
            <person name="Barry K."/>
            <person name="LaButti K."/>
            <person name="Morin E."/>
            <person name="Salamov A."/>
            <person name="Lipzen A."/>
            <person name="Mereny Z."/>
            <person name="Hegedus B."/>
            <person name="Baldrian P."/>
            <person name="Stursova M."/>
            <person name="Weitz H."/>
            <person name="Taylor A."/>
            <person name="Grigoriev I.V."/>
            <person name="Nagy L.G."/>
            <person name="Martin F."/>
            <person name="Kauserud H."/>
        </authorList>
    </citation>
    <scope>NUCLEOTIDE SEQUENCE</scope>
    <source>
        <strain evidence="2">CBHHK067</strain>
    </source>
</reference>
<organism evidence="2 3">
    <name type="scientific">Mycena rosella</name>
    <name type="common">Pink bonnet</name>
    <name type="synonym">Agaricus rosellus</name>
    <dbReference type="NCBI Taxonomy" id="1033263"/>
    <lineage>
        <taxon>Eukaryota</taxon>
        <taxon>Fungi</taxon>
        <taxon>Dikarya</taxon>
        <taxon>Basidiomycota</taxon>
        <taxon>Agaricomycotina</taxon>
        <taxon>Agaricomycetes</taxon>
        <taxon>Agaricomycetidae</taxon>
        <taxon>Agaricales</taxon>
        <taxon>Marasmiineae</taxon>
        <taxon>Mycenaceae</taxon>
        <taxon>Mycena</taxon>
    </lineage>
</organism>
<evidence type="ECO:0000313" key="3">
    <source>
        <dbReference type="Proteomes" id="UP001221757"/>
    </source>
</evidence>
<name>A0AAD7BLB8_MYCRO</name>
<accession>A0AAD7BLB8</accession>
<gene>
    <name evidence="2" type="ORF">B0H17DRAFT_1219016</name>
</gene>
<proteinExistence type="predicted"/>
<evidence type="ECO:0000313" key="2">
    <source>
        <dbReference type="EMBL" id="KAJ7624011.1"/>
    </source>
</evidence>
<dbReference type="EMBL" id="JARKIE010000626">
    <property type="protein sequence ID" value="KAJ7624011.1"/>
    <property type="molecule type" value="Genomic_DNA"/>
</dbReference>
<protein>
    <submittedName>
        <fullName evidence="2">Uncharacterized protein</fullName>
    </submittedName>
</protein>